<proteinExistence type="predicted"/>
<sequence>MESFIPKVLQLGGFFYITLVLVIVISFFLNNQLKNRAIAIILVTGIFFAVLTSISQITKDLEEIKLFFRNDREKIESSTFNQFSFASQIRETLNPQDNNCVFWSWDVATKYIIQESYPVRLKTVWDTDSAQRCDFVVSQFRLRPELNLSPFVTFRNNFIYKLKK</sequence>
<keyword evidence="1" id="KW-0472">Membrane</keyword>
<keyword evidence="1" id="KW-0812">Transmembrane</keyword>
<organism evidence="2 3">
    <name type="scientific">Candidatus Curtissbacteria bacterium GW2011_GWC2_38_9</name>
    <dbReference type="NCBI Taxonomy" id="1618414"/>
    <lineage>
        <taxon>Bacteria</taxon>
        <taxon>Candidatus Curtissiibacteriota</taxon>
    </lineage>
</organism>
<evidence type="ECO:0000256" key="1">
    <source>
        <dbReference type="SAM" id="Phobius"/>
    </source>
</evidence>
<evidence type="ECO:0000313" key="3">
    <source>
        <dbReference type="Proteomes" id="UP000034893"/>
    </source>
</evidence>
<feature type="transmembrane region" description="Helical" evidence="1">
    <location>
        <begin position="12"/>
        <end position="30"/>
    </location>
</feature>
<dbReference type="Proteomes" id="UP000034893">
    <property type="component" value="Unassembled WGS sequence"/>
</dbReference>
<keyword evidence="1" id="KW-1133">Transmembrane helix</keyword>
<feature type="transmembrane region" description="Helical" evidence="1">
    <location>
        <begin position="37"/>
        <end position="57"/>
    </location>
</feature>
<reference evidence="2 3" key="1">
    <citation type="journal article" date="2015" name="Nature">
        <title>rRNA introns, odd ribosomes, and small enigmatic genomes across a large radiation of phyla.</title>
        <authorList>
            <person name="Brown C.T."/>
            <person name="Hug L.A."/>
            <person name="Thomas B.C."/>
            <person name="Sharon I."/>
            <person name="Castelle C.J."/>
            <person name="Singh A."/>
            <person name="Wilkins M.J."/>
            <person name="Williams K.H."/>
            <person name="Banfield J.F."/>
        </authorList>
    </citation>
    <scope>NUCLEOTIDE SEQUENCE [LARGE SCALE GENOMIC DNA]</scope>
</reference>
<dbReference type="EMBL" id="LBVP01000001">
    <property type="protein sequence ID" value="KKQ90139.1"/>
    <property type="molecule type" value="Genomic_DNA"/>
</dbReference>
<accession>A0A0G0NWA7</accession>
<gene>
    <name evidence="2" type="ORF">UT12_C0001G0007</name>
</gene>
<comment type="caution">
    <text evidence="2">The sequence shown here is derived from an EMBL/GenBank/DDBJ whole genome shotgun (WGS) entry which is preliminary data.</text>
</comment>
<dbReference type="AlphaFoldDB" id="A0A0G0NWA7"/>
<evidence type="ECO:0000313" key="2">
    <source>
        <dbReference type="EMBL" id="KKQ90139.1"/>
    </source>
</evidence>
<name>A0A0G0NWA7_9BACT</name>
<protein>
    <submittedName>
        <fullName evidence="2">Uncharacterized protein</fullName>
    </submittedName>
</protein>